<evidence type="ECO:0000313" key="2">
    <source>
        <dbReference type="EMBL" id="MPC48954.1"/>
    </source>
</evidence>
<keyword evidence="1" id="KW-0472">Membrane</keyword>
<name>A0A5B7FXC0_PORTR</name>
<reference evidence="2 3" key="1">
    <citation type="submission" date="2019-05" db="EMBL/GenBank/DDBJ databases">
        <title>Another draft genome of Portunus trituberculatus and its Hox gene families provides insights of decapod evolution.</title>
        <authorList>
            <person name="Jeong J.-H."/>
            <person name="Song I."/>
            <person name="Kim S."/>
            <person name="Choi T."/>
            <person name="Kim D."/>
            <person name="Ryu S."/>
            <person name="Kim W."/>
        </authorList>
    </citation>
    <scope>NUCLEOTIDE SEQUENCE [LARGE SCALE GENOMIC DNA]</scope>
    <source>
        <tissue evidence="2">Muscle</tissue>
    </source>
</reference>
<proteinExistence type="predicted"/>
<evidence type="ECO:0000313" key="3">
    <source>
        <dbReference type="Proteomes" id="UP000324222"/>
    </source>
</evidence>
<dbReference type="EMBL" id="VSRR010008575">
    <property type="protein sequence ID" value="MPC48954.1"/>
    <property type="molecule type" value="Genomic_DNA"/>
</dbReference>
<keyword evidence="1" id="KW-1133">Transmembrane helix</keyword>
<sequence length="59" mass="6734">MSWWWVTDSVKLPYLIMVGFICTGLVLFCVCFCIDLKVNSSKVRVAMREENRAMGDAVT</sequence>
<dbReference type="Proteomes" id="UP000324222">
    <property type="component" value="Unassembled WGS sequence"/>
</dbReference>
<organism evidence="2 3">
    <name type="scientific">Portunus trituberculatus</name>
    <name type="common">Swimming crab</name>
    <name type="synonym">Neptunus trituberculatus</name>
    <dbReference type="NCBI Taxonomy" id="210409"/>
    <lineage>
        <taxon>Eukaryota</taxon>
        <taxon>Metazoa</taxon>
        <taxon>Ecdysozoa</taxon>
        <taxon>Arthropoda</taxon>
        <taxon>Crustacea</taxon>
        <taxon>Multicrustacea</taxon>
        <taxon>Malacostraca</taxon>
        <taxon>Eumalacostraca</taxon>
        <taxon>Eucarida</taxon>
        <taxon>Decapoda</taxon>
        <taxon>Pleocyemata</taxon>
        <taxon>Brachyura</taxon>
        <taxon>Eubrachyura</taxon>
        <taxon>Portunoidea</taxon>
        <taxon>Portunidae</taxon>
        <taxon>Portuninae</taxon>
        <taxon>Portunus</taxon>
    </lineage>
</organism>
<dbReference type="AlphaFoldDB" id="A0A5B7FXC0"/>
<evidence type="ECO:0000256" key="1">
    <source>
        <dbReference type="SAM" id="Phobius"/>
    </source>
</evidence>
<feature type="transmembrane region" description="Helical" evidence="1">
    <location>
        <begin position="12"/>
        <end position="34"/>
    </location>
</feature>
<keyword evidence="1" id="KW-0812">Transmembrane</keyword>
<protein>
    <submittedName>
        <fullName evidence="2">Uncharacterized protein</fullName>
    </submittedName>
</protein>
<comment type="caution">
    <text evidence="2">The sequence shown here is derived from an EMBL/GenBank/DDBJ whole genome shotgun (WGS) entry which is preliminary data.</text>
</comment>
<keyword evidence="3" id="KW-1185">Reference proteome</keyword>
<accession>A0A5B7FXC0</accession>
<gene>
    <name evidence="2" type="ORF">E2C01_042741</name>
</gene>